<dbReference type="HOGENOM" id="CLU_1161776_0_0_1"/>
<evidence type="ECO:0000313" key="3">
    <source>
        <dbReference type="Proteomes" id="UP000054279"/>
    </source>
</evidence>
<sequence length="239" mass="26354">MNTFQFSIPAQLLRQYQQSDSQTCFDFDIQLASCLAWPHAVNHAMLSMRYTDFLFMLICDTVTLHAIIEHERNTELAQHVKKAKTQHKPQPKVINSTYTNPTIIACLSGPISPDEDLPVITVKPHFKAPIDNSDDTAQGQQDATLDAQLKEPLFLHSPTRSPSPAYNSTDKGHCNDKKKILTSPAPQSSAEILLQLNTVPPQPTTATMVPTSEPQATTIKLSTSSKKTKGSHPGPLSQE</sequence>
<feature type="compositionally biased region" description="Polar residues" evidence="1">
    <location>
        <begin position="158"/>
        <end position="169"/>
    </location>
</feature>
<organism evidence="2 3">
    <name type="scientific">Sphaerobolus stellatus (strain SS14)</name>
    <dbReference type="NCBI Taxonomy" id="990650"/>
    <lineage>
        <taxon>Eukaryota</taxon>
        <taxon>Fungi</taxon>
        <taxon>Dikarya</taxon>
        <taxon>Basidiomycota</taxon>
        <taxon>Agaricomycotina</taxon>
        <taxon>Agaricomycetes</taxon>
        <taxon>Phallomycetidae</taxon>
        <taxon>Geastrales</taxon>
        <taxon>Sphaerobolaceae</taxon>
        <taxon>Sphaerobolus</taxon>
    </lineage>
</organism>
<dbReference type="Proteomes" id="UP000054279">
    <property type="component" value="Unassembled WGS sequence"/>
</dbReference>
<feature type="compositionally biased region" description="Polar residues" evidence="1">
    <location>
        <begin position="199"/>
        <end position="216"/>
    </location>
</feature>
<name>A0A0C9VRY1_SPHS4</name>
<feature type="region of interest" description="Disordered" evidence="1">
    <location>
        <begin position="153"/>
        <end position="181"/>
    </location>
</feature>
<evidence type="ECO:0000313" key="2">
    <source>
        <dbReference type="EMBL" id="KIJ40761.1"/>
    </source>
</evidence>
<dbReference type="AlphaFoldDB" id="A0A0C9VRY1"/>
<keyword evidence="3" id="KW-1185">Reference proteome</keyword>
<protein>
    <submittedName>
        <fullName evidence="2">Uncharacterized protein</fullName>
    </submittedName>
</protein>
<dbReference type="EMBL" id="KN837141">
    <property type="protein sequence ID" value="KIJ40761.1"/>
    <property type="molecule type" value="Genomic_DNA"/>
</dbReference>
<gene>
    <name evidence="2" type="ORF">M422DRAFT_48993</name>
</gene>
<proteinExistence type="predicted"/>
<evidence type="ECO:0000256" key="1">
    <source>
        <dbReference type="SAM" id="MobiDB-lite"/>
    </source>
</evidence>
<reference evidence="2 3" key="1">
    <citation type="submission" date="2014-06" db="EMBL/GenBank/DDBJ databases">
        <title>Evolutionary Origins and Diversification of the Mycorrhizal Mutualists.</title>
        <authorList>
            <consortium name="DOE Joint Genome Institute"/>
            <consortium name="Mycorrhizal Genomics Consortium"/>
            <person name="Kohler A."/>
            <person name="Kuo A."/>
            <person name="Nagy L.G."/>
            <person name="Floudas D."/>
            <person name="Copeland A."/>
            <person name="Barry K.W."/>
            <person name="Cichocki N."/>
            <person name="Veneault-Fourrey C."/>
            <person name="LaButti K."/>
            <person name="Lindquist E.A."/>
            <person name="Lipzen A."/>
            <person name="Lundell T."/>
            <person name="Morin E."/>
            <person name="Murat C."/>
            <person name="Riley R."/>
            <person name="Ohm R."/>
            <person name="Sun H."/>
            <person name="Tunlid A."/>
            <person name="Henrissat B."/>
            <person name="Grigoriev I.V."/>
            <person name="Hibbett D.S."/>
            <person name="Martin F."/>
        </authorList>
    </citation>
    <scope>NUCLEOTIDE SEQUENCE [LARGE SCALE GENOMIC DNA]</scope>
    <source>
        <strain evidence="2 3">SS14</strain>
    </source>
</reference>
<feature type="region of interest" description="Disordered" evidence="1">
    <location>
        <begin position="199"/>
        <end position="239"/>
    </location>
</feature>
<accession>A0A0C9VRY1</accession>
<feature type="compositionally biased region" description="Basic and acidic residues" evidence="1">
    <location>
        <begin position="170"/>
        <end position="179"/>
    </location>
</feature>